<dbReference type="EMBL" id="JANUCT010000004">
    <property type="protein sequence ID" value="MCS3902719.1"/>
    <property type="molecule type" value="Genomic_DNA"/>
</dbReference>
<keyword evidence="2" id="KW-0012">Acyltransferase</keyword>
<evidence type="ECO:0000259" key="3">
    <source>
        <dbReference type="Pfam" id="PF01515"/>
    </source>
</evidence>
<reference evidence="4" key="1">
    <citation type="submission" date="2022-08" db="EMBL/GenBank/DDBJ databases">
        <title>Genomic Encyclopedia of Type Strains, Phase III (KMG-III): the genomes of soil and plant-associated and newly described type strains.</title>
        <authorList>
            <person name="Whitman W."/>
        </authorList>
    </citation>
    <scope>NUCLEOTIDE SEQUENCE</scope>
    <source>
        <strain evidence="4">HMT 1</strain>
    </source>
</reference>
<keyword evidence="5" id="KW-1185">Reference proteome</keyword>
<dbReference type="Proteomes" id="UP001204445">
    <property type="component" value="Unassembled WGS sequence"/>
</dbReference>
<evidence type="ECO:0000256" key="1">
    <source>
        <dbReference type="ARBA" id="ARBA00022679"/>
    </source>
</evidence>
<dbReference type="InterPro" id="IPR050500">
    <property type="entry name" value="Phos_Acetyltrans/Butyryltrans"/>
</dbReference>
<gene>
    <name evidence="4" type="ORF">J2T55_000723</name>
</gene>
<dbReference type="Gene3D" id="3.40.718.10">
    <property type="entry name" value="Isopropylmalate Dehydrogenase"/>
    <property type="match status" value="1"/>
</dbReference>
<proteinExistence type="predicted"/>
<dbReference type="PANTHER" id="PTHR43356">
    <property type="entry name" value="PHOSPHATE ACETYLTRANSFERASE"/>
    <property type="match status" value="1"/>
</dbReference>
<organism evidence="4 5">
    <name type="scientific">Methylohalomonas lacus</name>
    <dbReference type="NCBI Taxonomy" id="398773"/>
    <lineage>
        <taxon>Bacteria</taxon>
        <taxon>Pseudomonadati</taxon>
        <taxon>Pseudomonadota</taxon>
        <taxon>Gammaproteobacteria</taxon>
        <taxon>Methylohalomonadales</taxon>
        <taxon>Methylohalomonadaceae</taxon>
        <taxon>Methylohalomonas</taxon>
    </lineage>
</organism>
<dbReference type="GO" id="GO:0016746">
    <property type="term" value="F:acyltransferase activity"/>
    <property type="evidence" value="ECO:0007669"/>
    <property type="project" value="UniProtKB-KW"/>
</dbReference>
<evidence type="ECO:0000313" key="4">
    <source>
        <dbReference type="EMBL" id="MCS3902719.1"/>
    </source>
</evidence>
<sequence>MADRGQITGGVLDGPLAFDNAVSPAAVEAKQIESKVAGQADILVAPDLEAANILAKQLIYLADAKGAGIVMGARLPIILTSRSDSVIQRIASSSLALLYHRHYKSVRR</sequence>
<name>A0AAE3HI41_9GAMM</name>
<evidence type="ECO:0000256" key="2">
    <source>
        <dbReference type="ARBA" id="ARBA00023315"/>
    </source>
</evidence>
<keyword evidence="1" id="KW-0808">Transferase</keyword>
<accession>A0AAE3HI41</accession>
<protein>
    <submittedName>
        <fullName evidence="4">Phosphotransacetylase</fullName>
    </submittedName>
</protein>
<dbReference type="Pfam" id="PF01515">
    <property type="entry name" value="PTA_PTB"/>
    <property type="match status" value="1"/>
</dbReference>
<feature type="domain" description="Phosphate acetyl/butaryl transferase" evidence="3">
    <location>
        <begin position="3"/>
        <end position="91"/>
    </location>
</feature>
<evidence type="ECO:0000313" key="5">
    <source>
        <dbReference type="Proteomes" id="UP001204445"/>
    </source>
</evidence>
<dbReference type="AlphaFoldDB" id="A0AAE3HI41"/>
<dbReference type="PANTHER" id="PTHR43356:SF2">
    <property type="entry name" value="PHOSPHATE ACETYLTRANSFERASE"/>
    <property type="match status" value="1"/>
</dbReference>
<comment type="caution">
    <text evidence="4">The sequence shown here is derived from an EMBL/GenBank/DDBJ whole genome shotgun (WGS) entry which is preliminary data.</text>
</comment>
<dbReference type="InterPro" id="IPR002505">
    <property type="entry name" value="PTA_PTB"/>
</dbReference>
<dbReference type="SUPFAM" id="SSF53659">
    <property type="entry name" value="Isocitrate/Isopropylmalate dehydrogenase-like"/>
    <property type="match status" value="1"/>
</dbReference>